<protein>
    <submittedName>
        <fullName evidence="1">Uncharacterized protein</fullName>
    </submittedName>
</protein>
<gene>
    <name evidence="1" type="ORF">ZT3D7_G3529</name>
</gene>
<reference evidence="1 2" key="1">
    <citation type="submission" date="2016-06" db="EMBL/GenBank/DDBJ databases">
        <authorList>
            <person name="Kjaerup R.B."/>
            <person name="Dalgaard T.S."/>
            <person name="Juul-Madsen H.R."/>
        </authorList>
    </citation>
    <scope>NUCLEOTIDE SEQUENCE [LARGE SCALE GENOMIC DNA]</scope>
</reference>
<dbReference type="Proteomes" id="UP000215127">
    <property type="component" value="Chromosome 3"/>
</dbReference>
<organism evidence="1 2">
    <name type="scientific">Zymoseptoria tritici (strain ST99CH_3D7)</name>
    <dbReference type="NCBI Taxonomy" id="1276538"/>
    <lineage>
        <taxon>Eukaryota</taxon>
        <taxon>Fungi</taxon>
        <taxon>Dikarya</taxon>
        <taxon>Ascomycota</taxon>
        <taxon>Pezizomycotina</taxon>
        <taxon>Dothideomycetes</taxon>
        <taxon>Dothideomycetidae</taxon>
        <taxon>Mycosphaerellales</taxon>
        <taxon>Mycosphaerellaceae</taxon>
        <taxon>Zymoseptoria</taxon>
    </lineage>
</organism>
<name>A0A1X7RMC5_ZYMT9</name>
<evidence type="ECO:0000313" key="1">
    <source>
        <dbReference type="EMBL" id="SMQ48380.1"/>
    </source>
</evidence>
<accession>A0A1X7RMC5</accession>
<dbReference type="EMBL" id="LT853694">
    <property type="protein sequence ID" value="SMQ48380.1"/>
    <property type="molecule type" value="Genomic_DNA"/>
</dbReference>
<sequence>MEQGEDKGHDEKDCYVQDTFSRIVQLAAEDARMLSFSSSLASRAAAITYYEVWSTTTVIREARTYSPSARARQSYSRIQGTGMCSESTFDAYN</sequence>
<evidence type="ECO:0000313" key="2">
    <source>
        <dbReference type="Proteomes" id="UP000215127"/>
    </source>
</evidence>
<dbReference type="AlphaFoldDB" id="A0A1X7RMC5"/>
<keyword evidence="2" id="KW-1185">Reference proteome</keyword>
<proteinExistence type="predicted"/>